<gene>
    <name evidence="8" type="ORF">TanjilG_04324</name>
</gene>
<proteinExistence type="predicted"/>
<dbReference type="SUPFAM" id="SSF57903">
    <property type="entry name" value="FYVE/PHD zinc finger"/>
    <property type="match status" value="2"/>
</dbReference>
<dbReference type="InterPro" id="IPR011011">
    <property type="entry name" value="Znf_FYVE_PHD"/>
</dbReference>
<dbReference type="AlphaFoldDB" id="A0A4P1RQK1"/>
<protein>
    <recommendedName>
        <fullName evidence="7">Zinc finger PHD-type domain-containing protein</fullName>
    </recommendedName>
</protein>
<keyword evidence="3" id="KW-0863">Zinc-finger</keyword>
<dbReference type="InterPro" id="IPR013083">
    <property type="entry name" value="Znf_RING/FYVE/PHD"/>
</dbReference>
<evidence type="ECO:0000259" key="7">
    <source>
        <dbReference type="SMART" id="SM00249"/>
    </source>
</evidence>
<evidence type="ECO:0000256" key="2">
    <source>
        <dbReference type="ARBA" id="ARBA00022723"/>
    </source>
</evidence>
<keyword evidence="5" id="KW-0539">Nucleus</keyword>
<dbReference type="PANTHER" id="PTHR47025:SF2">
    <property type="entry name" value="AUTOIMMUNE REGULATOR"/>
    <property type="match status" value="1"/>
</dbReference>
<dbReference type="GO" id="GO:0005634">
    <property type="term" value="C:nucleus"/>
    <property type="evidence" value="ECO:0007669"/>
    <property type="project" value="UniProtKB-SubCell"/>
</dbReference>
<evidence type="ECO:0000256" key="1">
    <source>
        <dbReference type="ARBA" id="ARBA00004123"/>
    </source>
</evidence>
<dbReference type="GO" id="GO:0042393">
    <property type="term" value="F:histone binding"/>
    <property type="evidence" value="ECO:0007669"/>
    <property type="project" value="TreeGrafter"/>
</dbReference>
<comment type="subcellular location">
    <subcellularLocation>
        <location evidence="1">Nucleus</location>
    </subcellularLocation>
</comment>
<reference evidence="8 9" key="1">
    <citation type="journal article" date="2017" name="Plant Biotechnol. J.">
        <title>A comprehensive draft genome sequence for lupin (Lupinus angustifolius), an emerging health food: insights into plant-microbe interactions and legume evolution.</title>
        <authorList>
            <person name="Hane J.K."/>
            <person name="Ming Y."/>
            <person name="Kamphuis L.G."/>
            <person name="Nelson M.N."/>
            <person name="Garg G."/>
            <person name="Atkins C.A."/>
            <person name="Bayer P.E."/>
            <person name="Bravo A."/>
            <person name="Bringans S."/>
            <person name="Cannon S."/>
            <person name="Edwards D."/>
            <person name="Foley R."/>
            <person name="Gao L.L."/>
            <person name="Harrison M.J."/>
            <person name="Huang W."/>
            <person name="Hurgobin B."/>
            <person name="Li S."/>
            <person name="Liu C.W."/>
            <person name="McGrath A."/>
            <person name="Morahan G."/>
            <person name="Murray J."/>
            <person name="Weller J."/>
            <person name="Jian J."/>
            <person name="Singh K.B."/>
        </authorList>
    </citation>
    <scope>NUCLEOTIDE SEQUENCE [LARGE SCALE GENOMIC DNA]</scope>
    <source>
        <strain evidence="9">cv. Tanjil</strain>
        <tissue evidence="8">Whole plant</tissue>
    </source>
</reference>
<dbReference type="GO" id="GO:0008270">
    <property type="term" value="F:zinc ion binding"/>
    <property type="evidence" value="ECO:0007669"/>
    <property type="project" value="UniProtKB-KW"/>
</dbReference>
<dbReference type="GO" id="GO:0045944">
    <property type="term" value="P:positive regulation of transcription by RNA polymerase II"/>
    <property type="evidence" value="ECO:0007669"/>
    <property type="project" value="TreeGrafter"/>
</dbReference>
<dbReference type="CDD" id="cd15539">
    <property type="entry name" value="PHD1_AIRE"/>
    <property type="match status" value="1"/>
</dbReference>
<feature type="domain" description="Zinc finger PHD-type" evidence="7">
    <location>
        <begin position="824"/>
        <end position="879"/>
    </location>
</feature>
<evidence type="ECO:0000256" key="3">
    <source>
        <dbReference type="ARBA" id="ARBA00022771"/>
    </source>
</evidence>
<dbReference type="SMART" id="SM00249">
    <property type="entry name" value="PHD"/>
    <property type="match status" value="2"/>
</dbReference>
<dbReference type="InterPro" id="IPR001965">
    <property type="entry name" value="Znf_PHD"/>
</dbReference>
<feature type="domain" description="Zinc finger PHD-type" evidence="7">
    <location>
        <begin position="710"/>
        <end position="777"/>
    </location>
</feature>
<evidence type="ECO:0000256" key="5">
    <source>
        <dbReference type="ARBA" id="ARBA00023242"/>
    </source>
</evidence>
<feature type="compositionally biased region" description="Polar residues" evidence="6">
    <location>
        <begin position="610"/>
        <end position="624"/>
    </location>
</feature>
<dbReference type="Gramene" id="OIW15789">
    <property type="protein sequence ID" value="OIW15789"/>
    <property type="gene ID" value="TanjilG_04324"/>
</dbReference>
<dbReference type="FunFam" id="3.40.630.30:FF:000073">
    <property type="entry name" value="PHD finger family protein"/>
    <property type="match status" value="1"/>
</dbReference>
<dbReference type="GO" id="GO:0003682">
    <property type="term" value="F:chromatin binding"/>
    <property type="evidence" value="ECO:0007669"/>
    <property type="project" value="TreeGrafter"/>
</dbReference>
<evidence type="ECO:0000256" key="4">
    <source>
        <dbReference type="ARBA" id="ARBA00022833"/>
    </source>
</evidence>
<sequence length="1095" mass="120863">MAKGTNSNEFVFLSRVRAGLKREFQFAMKAQSEICNGAGSLGRTRASKNNNPDRVPIQHFPDPKRFRKTGLFKNVEEPHDDMVCEEEVRSVGLDVTTDDEPKNQIGESELDCDAAMPVVEIKNVVIETVISEVMPDNEEVESLKEGVVYEIVQSVCENVVKEEETGVETSVVPVSVKDDIGEGEKMELEKPLGRFSGLVLKQKCDEPKVMDNEENCSTIAVGIDDNVAREMTSMLIFEDGPKSDVMETVINGELMNEEPNVVSLKEMAMVEIAQHFCQTEIKEEHVVLQELEKGGSGAPVVNVINGTTPVLVNGDIDKGKKRAVEKAVRRFTRSALKPKCDEAKVISNGQIVNDIALEMDDSSRREAENVIIVTTPTLTKTPRSSALKKFPIRLKDLLATGILEGLQVKYTRGLKARRPGEKGLEGVISGSGVLCSCETCKGVEVVTPTVFELHAGSTNKRPPEYIYLENGNTLRDVMNACLGPLDTLGVAVQKVLGGFTMKKSTICFNCRGVSIFEAGKGVSKLLCDSCLELKDSQPSPIQTPIISKESAPVDVQTPAISNASVPVDAQTPAISNASVPVAVQTHTISHKSVPVAVRSRSPEPAVVPKSLNNGMKHTTSCGKSQGKLTRKDLRLHKLVFEENVLKDGTELSYHAHGRYCLVTKKDVEFIVHAARKRYLHIYTPEGISLHDLSITLLKERRFCTSENDDLCSICQDGGDLLCCDGCPRAFHIGEMLVAFCCYTYSGYMCVALLYLAVLDCVPLPCIPSGTWYCKYCQNNFQMDKHGERNGSTVDRRCIRVVKSGEVDHGGSFILSLLMLDVIYRGHHFSKSFGPRTVIICDQCEKEYHVGCLKDHNMQNLEAVKQELPEGNWFCGTSCNQIHSTLMSLVVGEKNLPVPDSLLNLIKKKHEEKGVETEVGLDIKWRVMNWKLAASDETRKLLSKAVAIFHERFDPIVDSSSGRDFIPAMLYGRNIKGQDFGGMYCAVLSVNEVVISAGLFRIFGPNVAELPLVATTGEYQGQGYFQCLFSCIERLLASLNIRQLILPAAEEAESIWTNKFGFTKLSQEEINSHRKFHHIMVFQGTSLLQKPVPAAL</sequence>
<evidence type="ECO:0000256" key="6">
    <source>
        <dbReference type="SAM" id="MobiDB-lite"/>
    </source>
</evidence>
<organism evidence="8 9">
    <name type="scientific">Lupinus angustifolius</name>
    <name type="common">Narrow-leaved blue lupine</name>
    <dbReference type="NCBI Taxonomy" id="3871"/>
    <lineage>
        <taxon>Eukaryota</taxon>
        <taxon>Viridiplantae</taxon>
        <taxon>Streptophyta</taxon>
        <taxon>Embryophyta</taxon>
        <taxon>Tracheophyta</taxon>
        <taxon>Spermatophyta</taxon>
        <taxon>Magnoliopsida</taxon>
        <taxon>eudicotyledons</taxon>
        <taxon>Gunneridae</taxon>
        <taxon>Pentapetalae</taxon>
        <taxon>rosids</taxon>
        <taxon>fabids</taxon>
        <taxon>Fabales</taxon>
        <taxon>Fabaceae</taxon>
        <taxon>Papilionoideae</taxon>
        <taxon>50 kb inversion clade</taxon>
        <taxon>genistoids sensu lato</taxon>
        <taxon>core genistoids</taxon>
        <taxon>Genisteae</taxon>
        <taxon>Lupinus</taxon>
    </lineage>
</organism>
<dbReference type="InterPro" id="IPR032308">
    <property type="entry name" value="TDBD"/>
</dbReference>
<evidence type="ECO:0000313" key="9">
    <source>
        <dbReference type="Proteomes" id="UP000188354"/>
    </source>
</evidence>
<dbReference type="Proteomes" id="UP000188354">
    <property type="component" value="Chromosome LG03"/>
</dbReference>
<dbReference type="Pfam" id="PF23209">
    <property type="entry name" value="IDM1_C"/>
    <property type="match status" value="1"/>
</dbReference>
<evidence type="ECO:0000313" key="8">
    <source>
        <dbReference type="EMBL" id="OIW15789.1"/>
    </source>
</evidence>
<keyword evidence="9" id="KW-1185">Reference proteome</keyword>
<dbReference type="SUPFAM" id="SSF55729">
    <property type="entry name" value="Acyl-CoA N-acyltransferases (Nat)"/>
    <property type="match status" value="1"/>
</dbReference>
<dbReference type="EMBL" id="CM007363">
    <property type="protein sequence ID" value="OIW15789.1"/>
    <property type="molecule type" value="Genomic_DNA"/>
</dbReference>
<dbReference type="GO" id="GO:0000977">
    <property type="term" value="F:RNA polymerase II transcription regulatory region sequence-specific DNA binding"/>
    <property type="evidence" value="ECO:0007669"/>
    <property type="project" value="TreeGrafter"/>
</dbReference>
<dbReference type="InterPro" id="IPR056511">
    <property type="entry name" value="IDM1_C"/>
</dbReference>
<dbReference type="Gene3D" id="3.40.630.30">
    <property type="match status" value="1"/>
</dbReference>
<dbReference type="Gene3D" id="3.30.40.10">
    <property type="entry name" value="Zinc/RING finger domain, C3HC4 (zinc finger)"/>
    <property type="match status" value="2"/>
</dbReference>
<accession>A0A4P1RQK1</accession>
<keyword evidence="2" id="KW-0479">Metal-binding</keyword>
<name>A0A4P1RQK1_LUPAN</name>
<feature type="region of interest" description="Disordered" evidence="6">
    <location>
        <begin position="592"/>
        <end position="624"/>
    </location>
</feature>
<dbReference type="Pfam" id="PF16135">
    <property type="entry name" value="TDBD"/>
    <property type="match status" value="1"/>
</dbReference>
<dbReference type="InterPro" id="IPR016181">
    <property type="entry name" value="Acyl_CoA_acyltransferase"/>
</dbReference>
<keyword evidence="4" id="KW-0862">Zinc</keyword>
<dbReference type="PANTHER" id="PTHR47025">
    <property type="entry name" value="AUTOIMMUNE REGULATOR"/>
    <property type="match status" value="1"/>
</dbReference>
<dbReference type="STRING" id="3871.A0A4P1RQK1"/>